<dbReference type="KEGG" id="rpon:G3256_02155"/>
<dbReference type="EMBL" id="CP048788">
    <property type="protein sequence ID" value="QJF50053.1"/>
    <property type="molecule type" value="Genomic_DNA"/>
</dbReference>
<dbReference type="Proteomes" id="UP000503308">
    <property type="component" value="Chromosome"/>
</dbReference>
<evidence type="ECO:0000313" key="3">
    <source>
        <dbReference type="Proteomes" id="UP000503308"/>
    </source>
</evidence>
<reference evidence="2 3" key="1">
    <citation type="submission" date="2020-02" db="EMBL/GenBank/DDBJ databases">
        <title>Genome sequence of Roseobacter ponti.</title>
        <authorList>
            <person name="Hollensteiner J."/>
            <person name="Schneider D."/>
            <person name="Poehlein A."/>
            <person name="Daniel R."/>
        </authorList>
    </citation>
    <scope>NUCLEOTIDE SEQUENCE [LARGE SCALE GENOMIC DNA]</scope>
    <source>
        <strain evidence="2 3">DSM 106830</strain>
    </source>
</reference>
<sequence length="179" mass="19452">MNDAPVTRLWGKRVSFALLVCLILFFHLLPLDTTPRRWVGPDILLALACAWSVRRPEYVPVLALAGLFLLADFLLQRPPGLWALMALLACENLKSRARGLRDGSFAGEWLSVCIAIAGVAVAYRAGLILTLVDPPPFGLSLFEMVMTMLFYPLVAAVTHGIMGVRKAAPGDPEPGGSRI</sequence>
<feature type="transmembrane region" description="Helical" evidence="1">
    <location>
        <begin position="58"/>
        <end position="75"/>
    </location>
</feature>
<evidence type="ECO:0000256" key="1">
    <source>
        <dbReference type="SAM" id="Phobius"/>
    </source>
</evidence>
<keyword evidence="3" id="KW-1185">Reference proteome</keyword>
<feature type="transmembrane region" description="Helical" evidence="1">
    <location>
        <begin position="137"/>
        <end position="157"/>
    </location>
</feature>
<feature type="transmembrane region" description="Helical" evidence="1">
    <location>
        <begin position="105"/>
        <end position="125"/>
    </location>
</feature>
<organism evidence="2 3">
    <name type="scientific">Roseobacter ponti</name>
    <dbReference type="NCBI Taxonomy" id="1891787"/>
    <lineage>
        <taxon>Bacteria</taxon>
        <taxon>Pseudomonadati</taxon>
        <taxon>Pseudomonadota</taxon>
        <taxon>Alphaproteobacteria</taxon>
        <taxon>Rhodobacterales</taxon>
        <taxon>Roseobacteraceae</taxon>
        <taxon>Roseobacter</taxon>
    </lineage>
</organism>
<keyword evidence="1" id="KW-1133">Transmembrane helix</keyword>
<keyword evidence="1" id="KW-0472">Membrane</keyword>
<keyword evidence="1" id="KW-0812">Transmembrane</keyword>
<proteinExistence type="predicted"/>
<dbReference type="AlphaFoldDB" id="A0A858SQV6"/>
<protein>
    <submittedName>
        <fullName evidence="2">Rod shape-determining protein MreD</fullName>
    </submittedName>
</protein>
<evidence type="ECO:0000313" key="2">
    <source>
        <dbReference type="EMBL" id="QJF50053.1"/>
    </source>
</evidence>
<name>A0A858SQV6_9RHOB</name>
<accession>A0A858SQV6</accession>
<dbReference type="RefSeq" id="WP_169639277.1">
    <property type="nucleotide sequence ID" value="NZ_CP048788.1"/>
</dbReference>
<gene>
    <name evidence="2" type="ORF">G3256_02155</name>
</gene>